<evidence type="ECO:0000313" key="1">
    <source>
        <dbReference type="EMBL" id="JAD81246.1"/>
    </source>
</evidence>
<name>A0A0A9PQR7_ARUDO</name>
<dbReference type="EMBL" id="GBRH01216649">
    <property type="protein sequence ID" value="JAD81246.1"/>
    <property type="molecule type" value="Transcribed_RNA"/>
</dbReference>
<protein>
    <submittedName>
        <fullName evidence="1">Uncharacterized protein</fullName>
    </submittedName>
</protein>
<sequence length="67" mass="7461">MESLLLRLLKAVLIPITMRYFLLPVDSEALYSSETGEPLRKESCRVLAAESSVSKFAIVLSKVCASW</sequence>
<reference evidence="1" key="1">
    <citation type="submission" date="2014-09" db="EMBL/GenBank/DDBJ databases">
        <authorList>
            <person name="Magalhaes I.L.F."/>
            <person name="Oliveira U."/>
            <person name="Santos F.R."/>
            <person name="Vidigal T.H.D.A."/>
            <person name="Brescovit A.D."/>
            <person name="Santos A.J."/>
        </authorList>
    </citation>
    <scope>NUCLEOTIDE SEQUENCE</scope>
    <source>
        <tissue evidence="1">Shoot tissue taken approximately 20 cm above the soil surface</tissue>
    </source>
</reference>
<dbReference type="AlphaFoldDB" id="A0A0A9PQR7"/>
<accession>A0A0A9PQR7</accession>
<proteinExistence type="predicted"/>
<organism evidence="1">
    <name type="scientific">Arundo donax</name>
    <name type="common">Giant reed</name>
    <name type="synonym">Donax arundinaceus</name>
    <dbReference type="NCBI Taxonomy" id="35708"/>
    <lineage>
        <taxon>Eukaryota</taxon>
        <taxon>Viridiplantae</taxon>
        <taxon>Streptophyta</taxon>
        <taxon>Embryophyta</taxon>
        <taxon>Tracheophyta</taxon>
        <taxon>Spermatophyta</taxon>
        <taxon>Magnoliopsida</taxon>
        <taxon>Liliopsida</taxon>
        <taxon>Poales</taxon>
        <taxon>Poaceae</taxon>
        <taxon>PACMAD clade</taxon>
        <taxon>Arundinoideae</taxon>
        <taxon>Arundineae</taxon>
        <taxon>Arundo</taxon>
    </lineage>
</organism>
<reference evidence="1" key="2">
    <citation type="journal article" date="2015" name="Data Brief">
        <title>Shoot transcriptome of the giant reed, Arundo donax.</title>
        <authorList>
            <person name="Barrero R.A."/>
            <person name="Guerrero F.D."/>
            <person name="Moolhuijzen P."/>
            <person name="Goolsby J.A."/>
            <person name="Tidwell J."/>
            <person name="Bellgard S.E."/>
            <person name="Bellgard M.I."/>
        </authorList>
    </citation>
    <scope>NUCLEOTIDE SEQUENCE</scope>
    <source>
        <tissue evidence="1">Shoot tissue taken approximately 20 cm above the soil surface</tissue>
    </source>
</reference>